<reference evidence="2 3" key="1">
    <citation type="journal article" date="2013" name="Genome Announc.">
        <title>Complete genome sequence of Simiduia agarivorans SA1(T), a marine bacterium able to degrade a variety of polysaccharides.</title>
        <authorList>
            <person name="Lin S.Y."/>
            <person name="Shieh W.Y."/>
            <person name="Chen J.S."/>
            <person name="Tang S.L."/>
        </authorList>
    </citation>
    <scope>NUCLEOTIDE SEQUENCE [LARGE SCALE GENOMIC DNA]</scope>
    <source>
        <strain evidence="3">DSM 21679 / JCM 13881 / BCRC 17597 / SA1</strain>
    </source>
</reference>
<dbReference type="AlphaFoldDB" id="K4KJC0"/>
<protein>
    <recommendedName>
        <fullName evidence="4">DUF1304 domain-containing protein</fullName>
    </recommendedName>
</protein>
<dbReference type="EMBL" id="CP003746">
    <property type="protein sequence ID" value="AFU99224.1"/>
    <property type="molecule type" value="Genomic_DNA"/>
</dbReference>
<dbReference type="PANTHER" id="PTHR38446">
    <property type="entry name" value="BLL0914 PROTEIN"/>
    <property type="match status" value="1"/>
</dbReference>
<evidence type="ECO:0000313" key="2">
    <source>
        <dbReference type="EMBL" id="AFU99224.1"/>
    </source>
</evidence>
<dbReference type="KEGG" id="saga:M5M_10215"/>
<gene>
    <name evidence="2" type="ordered locus">M5M_10215</name>
</gene>
<accession>K4KJC0</accession>
<dbReference type="InterPro" id="IPR009732">
    <property type="entry name" value="DUF1304"/>
</dbReference>
<keyword evidence="1" id="KW-1133">Transmembrane helix</keyword>
<evidence type="ECO:0008006" key="4">
    <source>
        <dbReference type="Google" id="ProtNLM"/>
    </source>
</evidence>
<feature type="transmembrane region" description="Helical" evidence="1">
    <location>
        <begin position="6"/>
        <end position="27"/>
    </location>
</feature>
<keyword evidence="1" id="KW-0472">Membrane</keyword>
<name>K4KJC0_SIMAS</name>
<evidence type="ECO:0000313" key="3">
    <source>
        <dbReference type="Proteomes" id="UP000000466"/>
    </source>
</evidence>
<evidence type="ECO:0000256" key="1">
    <source>
        <dbReference type="SAM" id="Phobius"/>
    </source>
</evidence>
<dbReference type="Proteomes" id="UP000000466">
    <property type="component" value="Chromosome"/>
</dbReference>
<dbReference type="STRING" id="1117647.M5M_10215"/>
<organism evidence="2 3">
    <name type="scientific">Simiduia agarivorans (strain DSM 21679 / JCM 13881 / BCRC 17597 / SA1)</name>
    <dbReference type="NCBI Taxonomy" id="1117647"/>
    <lineage>
        <taxon>Bacteria</taxon>
        <taxon>Pseudomonadati</taxon>
        <taxon>Pseudomonadota</taxon>
        <taxon>Gammaproteobacteria</taxon>
        <taxon>Cellvibrionales</taxon>
        <taxon>Cellvibrionaceae</taxon>
        <taxon>Simiduia</taxon>
    </lineage>
</organism>
<dbReference type="eggNOG" id="COG3759">
    <property type="taxonomic scope" value="Bacteria"/>
</dbReference>
<dbReference type="HOGENOM" id="CLU_129819_0_1_6"/>
<proteinExistence type="predicted"/>
<keyword evidence="3" id="KW-1185">Reference proteome</keyword>
<sequence>MNLLAVILVLIVALLHIGFLLLEMVWWDKPLGRKVFRMSEEQAAATKVLAMNQGLYNGFLAAGLLVGSLLGNDVLVTFSLVCVIVAGVFGAMTVSSRILWIQAAPAVAALVACWIALRLIHPTI</sequence>
<dbReference type="PANTHER" id="PTHR38446:SF1">
    <property type="entry name" value="BLL0914 PROTEIN"/>
    <property type="match status" value="1"/>
</dbReference>
<dbReference type="OrthoDB" id="9803832at2"/>
<dbReference type="Pfam" id="PF06993">
    <property type="entry name" value="DUF1304"/>
    <property type="match status" value="1"/>
</dbReference>
<feature type="transmembrane region" description="Helical" evidence="1">
    <location>
        <begin position="48"/>
        <end position="68"/>
    </location>
</feature>
<feature type="transmembrane region" description="Helical" evidence="1">
    <location>
        <begin position="99"/>
        <end position="120"/>
    </location>
</feature>
<keyword evidence="1" id="KW-0812">Transmembrane</keyword>
<feature type="transmembrane region" description="Helical" evidence="1">
    <location>
        <begin position="74"/>
        <end position="92"/>
    </location>
</feature>